<dbReference type="Pfam" id="PF25967">
    <property type="entry name" value="RND-MFP_C"/>
    <property type="match status" value="1"/>
</dbReference>
<feature type="transmembrane region" description="Helical" evidence="3">
    <location>
        <begin position="6"/>
        <end position="25"/>
    </location>
</feature>
<dbReference type="OrthoDB" id="9806939at2"/>
<dbReference type="PANTHER" id="PTHR30469">
    <property type="entry name" value="MULTIDRUG RESISTANCE PROTEIN MDTA"/>
    <property type="match status" value="1"/>
</dbReference>
<sequence>MIRWFFAVIVISLLLFGSIFWFNNFKNQMIAEVMSNMPEPELPVEVIDVTSRTWRPAIQSIGYIEPSEGVDVTTSVAGMVEMVRFESGDRVTQGQVLVSLESNVERADLAAAQARLAEAKNTWTRNQKVYQRNLISADEVEKLEFAYKATLAEVASLQAKVDRLEVKAPFSGQMGIRKVQKGQYLQPSSVLAYLESNDEMRVRFIIPQKYLPHVSIGMPIELHTDVYSNQSFTGTLSAIEPSVDKDSGIIQLQARLPNPAQKLRSGMYATITIWQTEQANTIVVPQMAINFTLYGEMVYIVQKLEEPDKTGAKKPVLRVKQQSVSVGERRGDDAVILSGLQAGDMLVTSGQVRLDNHAKVKIVKNDFIKHDQPIPID</sequence>
<protein>
    <submittedName>
        <fullName evidence="7">RND family efflux transporter, MFP subunit</fullName>
    </submittedName>
</protein>
<dbReference type="Gene3D" id="1.10.287.470">
    <property type="entry name" value="Helix hairpin bin"/>
    <property type="match status" value="1"/>
</dbReference>
<gene>
    <name evidence="7" type="ORF">BegalDRAFT_1302</name>
</gene>
<dbReference type="Gene3D" id="2.40.50.100">
    <property type="match status" value="1"/>
</dbReference>
<keyword evidence="3" id="KW-0472">Membrane</keyword>
<dbReference type="InterPro" id="IPR006143">
    <property type="entry name" value="RND_pump_MFP"/>
</dbReference>
<accession>I3CF05</accession>
<keyword evidence="3" id="KW-0812">Transmembrane</keyword>
<feature type="domain" description="CzcB-like barrel-sandwich hybrid" evidence="6">
    <location>
        <begin position="70"/>
        <end position="189"/>
    </location>
</feature>
<feature type="coiled-coil region" evidence="2">
    <location>
        <begin position="102"/>
        <end position="167"/>
    </location>
</feature>
<dbReference type="InterPro" id="IPR058627">
    <property type="entry name" value="MdtA-like_C"/>
</dbReference>
<dbReference type="Pfam" id="PF25954">
    <property type="entry name" value="Beta-barrel_RND_2"/>
    <property type="match status" value="1"/>
</dbReference>
<organism evidence="7 8">
    <name type="scientific">Beggiatoa alba B18LD</name>
    <dbReference type="NCBI Taxonomy" id="395493"/>
    <lineage>
        <taxon>Bacteria</taxon>
        <taxon>Pseudomonadati</taxon>
        <taxon>Pseudomonadota</taxon>
        <taxon>Gammaproteobacteria</taxon>
        <taxon>Thiotrichales</taxon>
        <taxon>Thiotrichaceae</taxon>
        <taxon>Beggiatoa</taxon>
    </lineage>
</organism>
<dbReference type="EMBL" id="JH600070">
    <property type="protein sequence ID" value="EIJ42198.1"/>
    <property type="molecule type" value="Genomic_DNA"/>
</dbReference>
<dbReference type="Pfam" id="PF25973">
    <property type="entry name" value="BSH_CzcB"/>
    <property type="match status" value="1"/>
</dbReference>
<name>I3CF05_9GAMM</name>
<dbReference type="NCBIfam" id="TIGR01730">
    <property type="entry name" value="RND_mfp"/>
    <property type="match status" value="1"/>
</dbReference>
<dbReference type="STRING" id="395493.BegalDRAFT_1302"/>
<keyword evidence="3" id="KW-1133">Transmembrane helix</keyword>
<dbReference type="InterPro" id="IPR058647">
    <property type="entry name" value="BSH_CzcB-like"/>
</dbReference>
<proteinExistence type="inferred from homology"/>
<feature type="domain" description="CusB-like beta-barrel" evidence="4">
    <location>
        <begin position="206"/>
        <end position="273"/>
    </location>
</feature>
<comment type="similarity">
    <text evidence="1">Belongs to the membrane fusion protein (MFP) (TC 8.A.1) family.</text>
</comment>
<keyword evidence="8" id="KW-1185">Reference proteome</keyword>
<evidence type="ECO:0000313" key="8">
    <source>
        <dbReference type="Proteomes" id="UP000005744"/>
    </source>
</evidence>
<evidence type="ECO:0000256" key="3">
    <source>
        <dbReference type="SAM" id="Phobius"/>
    </source>
</evidence>
<evidence type="ECO:0000259" key="4">
    <source>
        <dbReference type="Pfam" id="PF25954"/>
    </source>
</evidence>
<dbReference type="RefSeq" id="WP_002684919.1">
    <property type="nucleotide sequence ID" value="NZ_JH600070.1"/>
</dbReference>
<dbReference type="Gene3D" id="2.40.420.20">
    <property type="match status" value="1"/>
</dbReference>
<dbReference type="Gene3D" id="2.40.30.170">
    <property type="match status" value="1"/>
</dbReference>
<keyword evidence="2" id="KW-0175">Coiled coil</keyword>
<evidence type="ECO:0000259" key="6">
    <source>
        <dbReference type="Pfam" id="PF25973"/>
    </source>
</evidence>
<feature type="domain" description="Multidrug resistance protein MdtA-like C-terminal permuted SH3" evidence="5">
    <location>
        <begin position="280"/>
        <end position="350"/>
    </location>
</feature>
<dbReference type="GO" id="GO:1990281">
    <property type="term" value="C:efflux pump complex"/>
    <property type="evidence" value="ECO:0007669"/>
    <property type="project" value="TreeGrafter"/>
</dbReference>
<evidence type="ECO:0000313" key="7">
    <source>
        <dbReference type="EMBL" id="EIJ42198.1"/>
    </source>
</evidence>
<evidence type="ECO:0000256" key="2">
    <source>
        <dbReference type="SAM" id="Coils"/>
    </source>
</evidence>
<dbReference type="AlphaFoldDB" id="I3CF05"/>
<dbReference type="GO" id="GO:0015562">
    <property type="term" value="F:efflux transmembrane transporter activity"/>
    <property type="evidence" value="ECO:0007669"/>
    <property type="project" value="TreeGrafter"/>
</dbReference>
<dbReference type="SUPFAM" id="SSF111369">
    <property type="entry name" value="HlyD-like secretion proteins"/>
    <property type="match status" value="1"/>
</dbReference>
<dbReference type="eggNOG" id="COG0845">
    <property type="taxonomic scope" value="Bacteria"/>
</dbReference>
<dbReference type="FunFam" id="2.40.30.170:FF:000010">
    <property type="entry name" value="Efflux RND transporter periplasmic adaptor subunit"/>
    <property type="match status" value="1"/>
</dbReference>
<dbReference type="HOGENOM" id="CLU_018816_1_2_6"/>
<evidence type="ECO:0000256" key="1">
    <source>
        <dbReference type="ARBA" id="ARBA00009477"/>
    </source>
</evidence>
<evidence type="ECO:0000259" key="5">
    <source>
        <dbReference type="Pfam" id="PF25967"/>
    </source>
</evidence>
<reference evidence="7 8" key="1">
    <citation type="submission" date="2011-11" db="EMBL/GenBank/DDBJ databases">
        <title>Improved High-Quality Draft sequence of Beggiatoa alba B18lD.</title>
        <authorList>
            <consortium name="US DOE Joint Genome Institute"/>
            <person name="Lucas S."/>
            <person name="Han J."/>
            <person name="Lapidus A."/>
            <person name="Cheng J.-F."/>
            <person name="Goodwin L."/>
            <person name="Pitluck S."/>
            <person name="Peters L."/>
            <person name="Mikhailova N."/>
            <person name="Held B."/>
            <person name="Detter J.C."/>
            <person name="Han C."/>
            <person name="Tapia R."/>
            <person name="Land M."/>
            <person name="Hauser L."/>
            <person name="Kyrpides N."/>
            <person name="Ivanova N."/>
            <person name="Pagani I."/>
            <person name="Samuel K."/>
            <person name="Teske A."/>
            <person name="Mueller J."/>
            <person name="Woyke T."/>
        </authorList>
    </citation>
    <scope>NUCLEOTIDE SEQUENCE [LARGE SCALE GENOMIC DNA]</scope>
    <source>
        <strain evidence="7 8">B18LD</strain>
    </source>
</reference>
<dbReference type="InterPro" id="IPR058792">
    <property type="entry name" value="Beta-barrel_RND_2"/>
</dbReference>
<dbReference type="Proteomes" id="UP000005744">
    <property type="component" value="Unassembled WGS sequence"/>
</dbReference>
<dbReference type="PANTHER" id="PTHR30469:SF11">
    <property type="entry name" value="BLL4320 PROTEIN"/>
    <property type="match status" value="1"/>
</dbReference>